<keyword evidence="3" id="KW-1185">Reference proteome</keyword>
<evidence type="ECO:0000313" key="2">
    <source>
        <dbReference type="EMBL" id="OWA55589.1"/>
    </source>
</evidence>
<sequence length="107" mass="11777">METSPRETGGVMDASAIQRRPDARRAYWPRRSGPPSRSCNQSQHHNTGATILNAANTARNLQEIYHLDQYEKIPCRTLCIGPNTLKPQVSSMPPLGNGCHNASPHTS</sequence>
<evidence type="ECO:0000256" key="1">
    <source>
        <dbReference type="SAM" id="MobiDB-lite"/>
    </source>
</evidence>
<feature type="compositionally biased region" description="Polar residues" evidence="1">
    <location>
        <begin position="35"/>
        <end position="45"/>
    </location>
</feature>
<feature type="region of interest" description="Disordered" evidence="1">
    <location>
        <begin position="86"/>
        <end position="107"/>
    </location>
</feature>
<dbReference type="EMBL" id="MTYJ01001019">
    <property type="protein sequence ID" value="OWA55589.1"/>
    <property type="molecule type" value="Genomic_DNA"/>
</dbReference>
<feature type="region of interest" description="Disordered" evidence="1">
    <location>
        <begin position="1"/>
        <end position="45"/>
    </location>
</feature>
<accession>A0A9X6NLU2</accession>
<proteinExistence type="predicted"/>
<dbReference type="Proteomes" id="UP000192578">
    <property type="component" value="Unassembled WGS sequence"/>
</dbReference>
<protein>
    <submittedName>
        <fullName evidence="2">Uncharacterized protein</fullName>
    </submittedName>
</protein>
<reference evidence="3" key="1">
    <citation type="submission" date="2017-01" db="EMBL/GenBank/DDBJ databases">
        <title>Comparative genomics of anhydrobiosis in the tardigrade Hypsibius dujardini.</title>
        <authorList>
            <person name="Yoshida Y."/>
            <person name="Koutsovoulos G."/>
            <person name="Laetsch D."/>
            <person name="Stevens L."/>
            <person name="Kumar S."/>
            <person name="Horikawa D."/>
            <person name="Ishino K."/>
            <person name="Komine S."/>
            <person name="Tomita M."/>
            <person name="Blaxter M."/>
            <person name="Arakawa K."/>
        </authorList>
    </citation>
    <scope>NUCLEOTIDE SEQUENCE [LARGE SCALE GENOMIC DNA]</scope>
    <source>
        <strain evidence="3">Z151</strain>
    </source>
</reference>
<name>A0A9X6NLU2_HYPEX</name>
<dbReference type="AlphaFoldDB" id="A0A9X6NLU2"/>
<gene>
    <name evidence="2" type="ORF">BV898_19976</name>
</gene>
<comment type="caution">
    <text evidence="2">The sequence shown here is derived from an EMBL/GenBank/DDBJ whole genome shotgun (WGS) entry which is preliminary data.</text>
</comment>
<organism evidence="2 3">
    <name type="scientific">Hypsibius exemplaris</name>
    <name type="common">Freshwater tardigrade</name>
    <dbReference type="NCBI Taxonomy" id="2072580"/>
    <lineage>
        <taxon>Eukaryota</taxon>
        <taxon>Metazoa</taxon>
        <taxon>Ecdysozoa</taxon>
        <taxon>Tardigrada</taxon>
        <taxon>Eutardigrada</taxon>
        <taxon>Parachela</taxon>
        <taxon>Hypsibioidea</taxon>
        <taxon>Hypsibiidae</taxon>
        <taxon>Hypsibius</taxon>
    </lineage>
</organism>
<evidence type="ECO:0000313" key="3">
    <source>
        <dbReference type="Proteomes" id="UP000192578"/>
    </source>
</evidence>